<accession>A0ABT0K3J8</accession>
<dbReference type="Proteomes" id="UP001201873">
    <property type="component" value="Unassembled WGS sequence"/>
</dbReference>
<sequence length="62" mass="7008">MSVFDSLLTGLDDQEQDRTRELIADSVAADRAGAEAGRPPERLVDSGNRRRRSRADMARHRR</sequence>
<comment type="caution">
    <text evidence="2">The sequence shown here is derived from an EMBL/GenBank/DDBJ whole genome shotgun (WGS) entry which is preliminary data.</text>
</comment>
<evidence type="ECO:0000256" key="1">
    <source>
        <dbReference type="SAM" id="MobiDB-lite"/>
    </source>
</evidence>
<evidence type="ECO:0000313" key="3">
    <source>
        <dbReference type="Proteomes" id="UP001201873"/>
    </source>
</evidence>
<dbReference type="RefSeq" id="WP_163550097.1">
    <property type="nucleotide sequence ID" value="NZ_JALKFT010000031.1"/>
</dbReference>
<gene>
    <name evidence="2" type="ORF">MXD59_21505</name>
</gene>
<feature type="compositionally biased region" description="Basic and acidic residues" evidence="1">
    <location>
        <begin position="38"/>
        <end position="62"/>
    </location>
</feature>
<proteinExistence type="predicted"/>
<evidence type="ECO:0000313" key="2">
    <source>
        <dbReference type="EMBL" id="MCK9878316.1"/>
    </source>
</evidence>
<name>A0ABT0K3J8_9ACTN</name>
<organism evidence="2 3">
    <name type="scientific">Frankia umida</name>
    <dbReference type="NCBI Taxonomy" id="573489"/>
    <lineage>
        <taxon>Bacteria</taxon>
        <taxon>Bacillati</taxon>
        <taxon>Actinomycetota</taxon>
        <taxon>Actinomycetes</taxon>
        <taxon>Frankiales</taxon>
        <taxon>Frankiaceae</taxon>
        <taxon>Frankia</taxon>
    </lineage>
</organism>
<keyword evidence="3" id="KW-1185">Reference proteome</keyword>
<feature type="region of interest" description="Disordered" evidence="1">
    <location>
        <begin position="27"/>
        <end position="62"/>
    </location>
</feature>
<protein>
    <submittedName>
        <fullName evidence="2">Uncharacterized protein</fullName>
    </submittedName>
</protein>
<dbReference type="EMBL" id="JALKFT010000031">
    <property type="protein sequence ID" value="MCK9878316.1"/>
    <property type="molecule type" value="Genomic_DNA"/>
</dbReference>
<reference evidence="2 3" key="1">
    <citation type="submission" date="2022-04" db="EMBL/GenBank/DDBJ databases">
        <title>Genome diversity in the genus Frankia.</title>
        <authorList>
            <person name="Carlos-Shanley C."/>
            <person name="Hahn D."/>
        </authorList>
    </citation>
    <scope>NUCLEOTIDE SEQUENCE [LARGE SCALE GENOMIC DNA]</scope>
    <source>
        <strain evidence="2 3">Ag45/Mut15</strain>
    </source>
</reference>